<dbReference type="RefSeq" id="WP_394507772.1">
    <property type="nucleotide sequence ID" value="NZ_JBIEIL010000011.1"/>
</dbReference>
<protein>
    <submittedName>
        <fullName evidence="2">Uncharacterized protein</fullName>
    </submittedName>
</protein>
<organism evidence="2 3">
    <name type="scientific">Pseudomonas retamae</name>
    <dbReference type="NCBI Taxonomy" id="702110"/>
    <lineage>
        <taxon>Bacteria</taxon>
        <taxon>Pseudomonadati</taxon>
        <taxon>Pseudomonadota</taxon>
        <taxon>Gammaproteobacteria</taxon>
        <taxon>Pseudomonadales</taxon>
        <taxon>Pseudomonadaceae</taxon>
        <taxon>Pseudomonas</taxon>
    </lineage>
</organism>
<reference evidence="2 3" key="1">
    <citation type="submission" date="2024-10" db="EMBL/GenBank/DDBJ databases">
        <title>Whole genome of Pseudomonas sp Strain RB5.</title>
        <authorList>
            <person name="Selami N."/>
        </authorList>
    </citation>
    <scope>NUCLEOTIDE SEQUENCE [LARGE SCALE GENOMIC DNA]</scope>
    <source>
        <strain evidence="2 3">RB5</strain>
    </source>
</reference>
<gene>
    <name evidence="2" type="ORF">ACGSLL_20835</name>
</gene>
<sequence>MLKPPKPGAGTVPSDITPSSLRPQAGAPDGNAAYADLHFGLADQYKAHLHSTGKPGAPDLPAAIDAQPQPLQTFENPHGLAHNTPVELRYADAQRIVAETPVYLAAQDAARLTPASATEDGVRYDKHRKTYVDTARGTVMVRKNSAGQYQQVFAATRDVPTVLFERIAGTRLWRHKPPGNQPADEATDASQTLGESLLSAHPGPLNLRFGLWRDWARSVRPALGQHIEIDGHFYPIVRQDVNAHSLLVYLENPLFSPALYDAFEYMLRDHPSLQPRYALMNNNQWTVLDSVVPFEMPITQYIARTFKSLADRSVSALARAMFNQASRSEIITGTGLALLNRVLHYWTHRQLHKAPQGQLADPLLMLRRPRAITGSRPLPSTPDYGLSRLDFDPARFAQHWNRFASQPSTARLQQLFSEVLADEGYVIEHAAPEDTRGDVRFHRDGIDQVFALRVYPVNAFDDAGPVPTEGERMRTRDGVSDTVWLRGGVQVDALGQTTLFVVRES</sequence>
<evidence type="ECO:0000313" key="3">
    <source>
        <dbReference type="Proteomes" id="UP001605918"/>
    </source>
</evidence>
<name>A0ABW7DFJ9_9PSED</name>
<evidence type="ECO:0000256" key="1">
    <source>
        <dbReference type="SAM" id="MobiDB-lite"/>
    </source>
</evidence>
<dbReference type="EMBL" id="JBIEIL010000011">
    <property type="protein sequence ID" value="MFG6206805.1"/>
    <property type="molecule type" value="Genomic_DNA"/>
</dbReference>
<evidence type="ECO:0000313" key="2">
    <source>
        <dbReference type="EMBL" id="MFG6206805.1"/>
    </source>
</evidence>
<accession>A0ABW7DFJ9</accession>
<dbReference type="Proteomes" id="UP001605918">
    <property type="component" value="Unassembled WGS sequence"/>
</dbReference>
<keyword evidence="3" id="KW-1185">Reference proteome</keyword>
<comment type="caution">
    <text evidence="2">The sequence shown here is derived from an EMBL/GenBank/DDBJ whole genome shotgun (WGS) entry which is preliminary data.</text>
</comment>
<proteinExistence type="predicted"/>
<feature type="region of interest" description="Disordered" evidence="1">
    <location>
        <begin position="1"/>
        <end position="29"/>
    </location>
</feature>